<evidence type="ECO:0000313" key="2">
    <source>
        <dbReference type="Proteomes" id="UP001526426"/>
    </source>
</evidence>
<proteinExistence type="predicted"/>
<comment type="caution">
    <text evidence="1">The sequence shown here is derived from an EMBL/GenBank/DDBJ whole genome shotgun (WGS) entry which is preliminary data.</text>
</comment>
<protein>
    <submittedName>
        <fullName evidence="1">Uncharacterized protein</fullName>
    </submittedName>
</protein>
<keyword evidence="2" id="KW-1185">Reference proteome</keyword>
<dbReference type="EMBL" id="JAIHOM010000058">
    <property type="protein sequence ID" value="MCW6037145.1"/>
    <property type="molecule type" value="Genomic_DNA"/>
</dbReference>
<name>A0ABT3L6K6_9CYAN</name>
<accession>A0ABT3L6K6</accession>
<evidence type="ECO:0000313" key="1">
    <source>
        <dbReference type="EMBL" id="MCW6037145.1"/>
    </source>
</evidence>
<reference evidence="1 2" key="1">
    <citation type="submission" date="2021-08" db="EMBL/GenBank/DDBJ databases">
        <title>Draft genome sequence of Spirulina subsalsa with high tolerance to salinity and hype-accumulation of phycocyanin.</title>
        <authorList>
            <person name="Pei H."/>
            <person name="Jiang L."/>
        </authorList>
    </citation>
    <scope>NUCLEOTIDE SEQUENCE [LARGE SCALE GENOMIC DNA]</scope>
    <source>
        <strain evidence="1 2">FACHB-351</strain>
    </source>
</reference>
<gene>
    <name evidence="1" type="ORF">K4A83_12820</name>
</gene>
<sequence length="62" mass="6662">MNDSGSLKQNRIDYIVSLSKGLVGTVPVAGSLLAEILTVSIPNQQIDRIIRFAEILIVNPIG</sequence>
<organism evidence="1 2">
    <name type="scientific">Spirulina subsalsa FACHB-351</name>
    <dbReference type="NCBI Taxonomy" id="234711"/>
    <lineage>
        <taxon>Bacteria</taxon>
        <taxon>Bacillati</taxon>
        <taxon>Cyanobacteriota</taxon>
        <taxon>Cyanophyceae</taxon>
        <taxon>Spirulinales</taxon>
        <taxon>Spirulinaceae</taxon>
        <taxon>Spirulina</taxon>
    </lineage>
</organism>
<dbReference type="Proteomes" id="UP001526426">
    <property type="component" value="Unassembled WGS sequence"/>
</dbReference>